<accession>B8F1B2</accession>
<evidence type="ECO:0000313" key="2">
    <source>
        <dbReference type="Proteomes" id="UP000006103"/>
    </source>
</evidence>
<gene>
    <name evidence="1" type="ORF">BGAPBR_Q0035</name>
</gene>
<dbReference type="EMBL" id="CP001306">
    <property type="protein sequence ID" value="ACL34737.1"/>
    <property type="molecule type" value="Genomic_DNA"/>
</dbReference>
<keyword evidence="2" id="KW-1185">Reference proteome</keyword>
<geneLocation type="plasmid" evidence="1 2">
    <name>PBr_cp32-10</name>
</geneLocation>
<keyword evidence="1" id="KW-0614">Plasmid</keyword>
<organism evidence="1 2">
    <name type="scientific">Borreliella garinii PBr</name>
    <dbReference type="NCBI Taxonomy" id="498743"/>
    <lineage>
        <taxon>Bacteria</taxon>
        <taxon>Pseudomonadati</taxon>
        <taxon>Spirochaetota</taxon>
        <taxon>Spirochaetia</taxon>
        <taxon>Spirochaetales</taxon>
        <taxon>Borreliaceae</taxon>
        <taxon>Borreliella</taxon>
    </lineage>
</organism>
<dbReference type="AlphaFoldDB" id="B8F1B2"/>
<name>B8F1B2_BORGR</name>
<sequence length="58" mass="6765">MLIKLLKINNLQAVKNYFHEISKELNLDIINISIEIQDLKVHISLFFPGDVLNMELDL</sequence>
<protein>
    <submittedName>
        <fullName evidence="1">Uncharacterized protein</fullName>
    </submittedName>
</protein>
<evidence type="ECO:0000313" key="1">
    <source>
        <dbReference type="EMBL" id="ACL34737.1"/>
    </source>
</evidence>
<reference evidence="1 2" key="1">
    <citation type="journal article" date="2011" name="J. Bacteriol.">
        <title>Whole-genome sequences of two Borrelia afzelii and two Borrelia garinii Lyme disease agent isolates.</title>
        <authorList>
            <person name="Casjens S.R."/>
            <person name="Mongodin E.F."/>
            <person name="Qiu W.-G."/>
            <person name="Dunn J.J."/>
            <person name="Luft B.J."/>
            <person name="Fraser-Liggett C.M."/>
            <person name="Schutzer S.E."/>
        </authorList>
    </citation>
    <scope>NUCLEOTIDE SEQUENCE [LARGE SCALE GENOMIC DNA]</scope>
    <source>
        <strain evidence="1 2">PBr</strain>
    </source>
</reference>
<proteinExistence type="predicted"/>
<dbReference type="Proteomes" id="UP000006103">
    <property type="component" value="Plasmid PBr_cp32-10"/>
</dbReference>